<sequence length="43" mass="4835">MGLSCYEIYSSWGYLVVSLLILVIGYTRHDYLVVSLLIIAALL</sequence>
<dbReference type="VEuPathDB" id="MicrosporidiaDB:M153_8870001924"/>
<dbReference type="AlphaFoldDB" id="A0A0R0LVN2"/>
<keyword evidence="1" id="KW-0812">Transmembrane</keyword>
<protein>
    <submittedName>
        <fullName evidence="2">Uncharacterized protein</fullName>
    </submittedName>
</protein>
<gene>
    <name evidence="2" type="ORF">M153_8870001924</name>
</gene>
<dbReference type="Proteomes" id="UP000051530">
    <property type="component" value="Unassembled WGS sequence"/>
</dbReference>
<reference evidence="2 3" key="1">
    <citation type="submission" date="2015-07" db="EMBL/GenBank/DDBJ databases">
        <title>The genome of Pseudoloma neurophilia, a relevant intracellular parasite of the zebrafish.</title>
        <authorList>
            <person name="Ndikumana S."/>
            <person name="Pelin A."/>
            <person name="Sanders J."/>
            <person name="Corradi N."/>
        </authorList>
    </citation>
    <scope>NUCLEOTIDE SEQUENCE [LARGE SCALE GENOMIC DNA]</scope>
    <source>
        <strain evidence="2 3">MK1</strain>
    </source>
</reference>
<organism evidence="2 3">
    <name type="scientific">Pseudoloma neurophilia</name>
    <dbReference type="NCBI Taxonomy" id="146866"/>
    <lineage>
        <taxon>Eukaryota</taxon>
        <taxon>Fungi</taxon>
        <taxon>Fungi incertae sedis</taxon>
        <taxon>Microsporidia</taxon>
        <taxon>Pseudoloma</taxon>
    </lineage>
</organism>
<dbReference type="EMBL" id="LGUB01000337">
    <property type="protein sequence ID" value="KRH93437.1"/>
    <property type="molecule type" value="Genomic_DNA"/>
</dbReference>
<evidence type="ECO:0000256" key="1">
    <source>
        <dbReference type="SAM" id="Phobius"/>
    </source>
</evidence>
<keyword evidence="1" id="KW-1133">Transmembrane helix</keyword>
<comment type="caution">
    <text evidence="2">The sequence shown here is derived from an EMBL/GenBank/DDBJ whole genome shotgun (WGS) entry which is preliminary data.</text>
</comment>
<accession>A0A0R0LVN2</accession>
<keyword evidence="3" id="KW-1185">Reference proteome</keyword>
<name>A0A0R0LVN2_9MICR</name>
<keyword evidence="1" id="KW-0472">Membrane</keyword>
<evidence type="ECO:0000313" key="3">
    <source>
        <dbReference type="Proteomes" id="UP000051530"/>
    </source>
</evidence>
<evidence type="ECO:0000313" key="2">
    <source>
        <dbReference type="EMBL" id="KRH93437.1"/>
    </source>
</evidence>
<feature type="transmembrane region" description="Helical" evidence="1">
    <location>
        <begin position="12"/>
        <end position="42"/>
    </location>
</feature>
<proteinExistence type="predicted"/>